<dbReference type="PANTHER" id="PTHR24256">
    <property type="entry name" value="TRYPTASE-RELATED"/>
    <property type="match status" value="1"/>
</dbReference>
<name>A0A1R0KUB4_9PSEU</name>
<dbReference type="InterPro" id="IPR051487">
    <property type="entry name" value="Ser/Thr_Proteases_Immune/Dev"/>
</dbReference>
<evidence type="ECO:0000313" key="4">
    <source>
        <dbReference type="EMBL" id="OLZ51733.1"/>
    </source>
</evidence>
<dbReference type="PROSITE" id="PS50240">
    <property type="entry name" value="TRYPSIN_DOM"/>
    <property type="match status" value="1"/>
</dbReference>
<keyword evidence="5" id="KW-1185">Reference proteome</keyword>
<dbReference type="PRINTS" id="PR00722">
    <property type="entry name" value="CHYMOTRYPSIN"/>
</dbReference>
<dbReference type="InterPro" id="IPR009003">
    <property type="entry name" value="Peptidase_S1_PA"/>
</dbReference>
<dbReference type="InterPro" id="IPR018114">
    <property type="entry name" value="TRYPSIN_HIS"/>
</dbReference>
<dbReference type="SMART" id="SM00020">
    <property type="entry name" value="Tryp_SPc"/>
    <property type="match status" value="1"/>
</dbReference>
<sequence>MVRGAVLALAGISIAGLGAAPAAAADAGHDGDVSPMIVGGEPAPVAYAGIGSLQKPTKGFPDWHTCGVARISEKFALTAAHCVSTPPAAALDRAGKQGDAAWRALQMSAPTARGDQQSQPDPSDPAQYRIRFESTNRFFGGVTRGVRTITLPQKWGWGEPDKDGKIWDIALLELDRPVKTGRPGLVGIPRDGTPALEIGWGMHTPNPADWGAPTPAQLMQLRVPITTPADCAAAGIGAAEICLGTAPNGGTACVGDSGSGAIQRYGREWVVVALASRSLTQACVSPTVYTEIAPYGGWIIREALKRGEWIAQADLTVAQ</sequence>
<feature type="domain" description="Peptidase S1" evidence="3">
    <location>
        <begin position="37"/>
        <end position="304"/>
    </location>
</feature>
<gene>
    <name evidence="4" type="ORF">BS329_15845</name>
</gene>
<reference evidence="4 5" key="1">
    <citation type="submission" date="2016-01" db="EMBL/GenBank/DDBJ databases">
        <title>Amycolatopsis coloradensis genome sequencing and assembly.</title>
        <authorList>
            <person name="Mayilraj S."/>
        </authorList>
    </citation>
    <scope>NUCLEOTIDE SEQUENCE [LARGE SCALE GENOMIC DNA]</scope>
    <source>
        <strain evidence="4 5">DSM 44225</strain>
    </source>
</reference>
<comment type="caution">
    <text evidence="4">The sequence shown here is derived from an EMBL/GenBank/DDBJ whole genome shotgun (WGS) entry which is preliminary data.</text>
</comment>
<dbReference type="InterPro" id="IPR001254">
    <property type="entry name" value="Trypsin_dom"/>
</dbReference>
<dbReference type="PROSITE" id="PS00134">
    <property type="entry name" value="TRYPSIN_HIS"/>
    <property type="match status" value="1"/>
</dbReference>
<dbReference type="STRING" id="76021.BS329_15845"/>
<evidence type="ECO:0000259" key="3">
    <source>
        <dbReference type="PROSITE" id="PS50240"/>
    </source>
</evidence>
<keyword evidence="1" id="KW-1015">Disulfide bond</keyword>
<dbReference type="SUPFAM" id="SSF50494">
    <property type="entry name" value="Trypsin-like serine proteases"/>
    <property type="match status" value="1"/>
</dbReference>
<dbReference type="GO" id="GO:0006508">
    <property type="term" value="P:proteolysis"/>
    <property type="evidence" value="ECO:0007669"/>
    <property type="project" value="InterPro"/>
</dbReference>
<dbReference type="Gene3D" id="2.40.10.10">
    <property type="entry name" value="Trypsin-like serine proteases"/>
    <property type="match status" value="1"/>
</dbReference>
<dbReference type="Pfam" id="PF00089">
    <property type="entry name" value="Trypsin"/>
    <property type="match status" value="1"/>
</dbReference>
<dbReference type="GO" id="GO:0004252">
    <property type="term" value="F:serine-type endopeptidase activity"/>
    <property type="evidence" value="ECO:0007669"/>
    <property type="project" value="InterPro"/>
</dbReference>
<proteinExistence type="predicted"/>
<protein>
    <recommendedName>
        <fullName evidence="3">Peptidase S1 domain-containing protein</fullName>
    </recommendedName>
</protein>
<organism evidence="4 5">
    <name type="scientific">Amycolatopsis coloradensis</name>
    <dbReference type="NCBI Taxonomy" id="76021"/>
    <lineage>
        <taxon>Bacteria</taxon>
        <taxon>Bacillati</taxon>
        <taxon>Actinomycetota</taxon>
        <taxon>Actinomycetes</taxon>
        <taxon>Pseudonocardiales</taxon>
        <taxon>Pseudonocardiaceae</taxon>
        <taxon>Amycolatopsis</taxon>
    </lineage>
</organism>
<dbReference type="InterPro" id="IPR001314">
    <property type="entry name" value="Peptidase_S1A"/>
</dbReference>
<evidence type="ECO:0000256" key="2">
    <source>
        <dbReference type="SAM" id="SignalP"/>
    </source>
</evidence>
<accession>A0A1R0KUB4</accession>
<keyword evidence="2" id="KW-0732">Signal</keyword>
<dbReference type="Proteomes" id="UP000187486">
    <property type="component" value="Unassembled WGS sequence"/>
</dbReference>
<feature type="signal peptide" evidence="2">
    <location>
        <begin position="1"/>
        <end position="24"/>
    </location>
</feature>
<feature type="chain" id="PRO_5013181219" description="Peptidase S1 domain-containing protein" evidence="2">
    <location>
        <begin position="25"/>
        <end position="319"/>
    </location>
</feature>
<dbReference type="EMBL" id="MQUQ01000007">
    <property type="protein sequence ID" value="OLZ51733.1"/>
    <property type="molecule type" value="Genomic_DNA"/>
</dbReference>
<dbReference type="AlphaFoldDB" id="A0A1R0KUB4"/>
<evidence type="ECO:0000256" key="1">
    <source>
        <dbReference type="ARBA" id="ARBA00023157"/>
    </source>
</evidence>
<evidence type="ECO:0000313" key="5">
    <source>
        <dbReference type="Proteomes" id="UP000187486"/>
    </source>
</evidence>
<dbReference type="InterPro" id="IPR043504">
    <property type="entry name" value="Peptidase_S1_PA_chymotrypsin"/>
</dbReference>